<dbReference type="Gene3D" id="3.40.50.300">
    <property type="entry name" value="P-loop containing nucleotide triphosphate hydrolases"/>
    <property type="match status" value="1"/>
</dbReference>
<evidence type="ECO:0000313" key="6">
    <source>
        <dbReference type="EMBL" id="PZN82505.1"/>
    </source>
</evidence>
<evidence type="ECO:0000256" key="4">
    <source>
        <dbReference type="ARBA" id="ARBA00022840"/>
    </source>
</evidence>
<dbReference type="InterPro" id="IPR029439">
    <property type="entry name" value="Wzt_C"/>
</dbReference>
<feature type="domain" description="ABC transporter" evidence="5">
    <location>
        <begin position="52"/>
        <end position="272"/>
    </location>
</feature>
<dbReference type="EMBL" id="QJPH01000216">
    <property type="protein sequence ID" value="PZN82505.1"/>
    <property type="molecule type" value="Genomic_DNA"/>
</dbReference>
<organism evidence="6 7">
    <name type="scientific">Candidatus Methylumidiphilus alinenensis</name>
    <dbReference type="NCBI Taxonomy" id="2202197"/>
    <lineage>
        <taxon>Bacteria</taxon>
        <taxon>Pseudomonadati</taxon>
        <taxon>Pseudomonadota</taxon>
        <taxon>Gammaproteobacteria</taxon>
        <taxon>Methylococcales</taxon>
        <taxon>Candidatus Methylumidiphilus</taxon>
    </lineage>
</organism>
<dbReference type="GO" id="GO:0140359">
    <property type="term" value="F:ABC-type transporter activity"/>
    <property type="evidence" value="ECO:0007669"/>
    <property type="project" value="InterPro"/>
</dbReference>
<dbReference type="Pfam" id="PF00005">
    <property type="entry name" value="ABC_tran"/>
    <property type="match status" value="1"/>
</dbReference>
<evidence type="ECO:0000259" key="5">
    <source>
        <dbReference type="PROSITE" id="PS50893"/>
    </source>
</evidence>
<comment type="similarity">
    <text evidence="1">Belongs to the ABC transporter superfamily.</text>
</comment>
<dbReference type="GO" id="GO:0016887">
    <property type="term" value="F:ATP hydrolysis activity"/>
    <property type="evidence" value="ECO:0007669"/>
    <property type="project" value="InterPro"/>
</dbReference>
<comment type="caution">
    <text evidence="6">The sequence shown here is derived from an EMBL/GenBank/DDBJ whole genome shotgun (WGS) entry which is preliminary data.</text>
</comment>
<reference evidence="6 7" key="1">
    <citation type="journal article" date="2018" name="Aquat. Microb. Ecol.">
        <title>Gammaproteobacterial methanotrophs dominate.</title>
        <authorList>
            <person name="Rissanen A.J."/>
            <person name="Saarenheimo J."/>
            <person name="Tiirola M."/>
            <person name="Peura S."/>
            <person name="Aalto S.L."/>
            <person name="Karvinen A."/>
            <person name="Nykanen H."/>
        </authorList>
    </citation>
    <scope>NUCLEOTIDE SEQUENCE [LARGE SCALE GENOMIC DNA]</scope>
    <source>
        <strain evidence="6">AMbin10</strain>
    </source>
</reference>
<dbReference type="InterPro" id="IPR003439">
    <property type="entry name" value="ABC_transporter-like_ATP-bd"/>
</dbReference>
<dbReference type="SMART" id="SM00382">
    <property type="entry name" value="AAA"/>
    <property type="match status" value="1"/>
</dbReference>
<evidence type="ECO:0000256" key="3">
    <source>
        <dbReference type="ARBA" id="ARBA00022741"/>
    </source>
</evidence>
<accession>A0A2W4REQ4</accession>
<dbReference type="AlphaFoldDB" id="A0A2W4REQ4"/>
<dbReference type="PANTHER" id="PTHR46743:SF2">
    <property type="entry name" value="TEICHOIC ACIDS EXPORT ATP-BINDING PROTEIN TAGH"/>
    <property type="match status" value="1"/>
</dbReference>
<dbReference type="Proteomes" id="UP000249396">
    <property type="component" value="Unassembled WGS sequence"/>
</dbReference>
<dbReference type="GO" id="GO:0005524">
    <property type="term" value="F:ATP binding"/>
    <property type="evidence" value="ECO:0007669"/>
    <property type="project" value="UniProtKB-KW"/>
</dbReference>
<dbReference type="InterPro" id="IPR015860">
    <property type="entry name" value="ABC_transpr_TagH-like"/>
</dbReference>
<evidence type="ECO:0000256" key="2">
    <source>
        <dbReference type="ARBA" id="ARBA00022448"/>
    </source>
</evidence>
<keyword evidence="3" id="KW-0547">Nucleotide-binding</keyword>
<dbReference type="PANTHER" id="PTHR46743">
    <property type="entry name" value="TEICHOIC ACIDS EXPORT ATP-BINDING PROTEIN TAGH"/>
    <property type="match status" value="1"/>
</dbReference>
<evidence type="ECO:0000256" key="1">
    <source>
        <dbReference type="ARBA" id="ARBA00005417"/>
    </source>
</evidence>
<dbReference type="GO" id="GO:0016020">
    <property type="term" value="C:membrane"/>
    <property type="evidence" value="ECO:0007669"/>
    <property type="project" value="InterPro"/>
</dbReference>
<dbReference type="InterPro" id="IPR027417">
    <property type="entry name" value="P-loop_NTPase"/>
</dbReference>
<gene>
    <name evidence="6" type="ORF">DM484_06305</name>
</gene>
<dbReference type="SUPFAM" id="SSF52540">
    <property type="entry name" value="P-loop containing nucleoside triphosphate hydrolases"/>
    <property type="match status" value="1"/>
</dbReference>
<name>A0A2W4REQ4_9GAMM</name>
<keyword evidence="4 6" id="KW-0067">ATP-binding</keyword>
<keyword evidence="2" id="KW-0813">Transport</keyword>
<protein>
    <submittedName>
        <fullName evidence="6">ABC transporter ATP-binding protein</fullName>
    </submittedName>
</protein>
<dbReference type="CDD" id="cd10147">
    <property type="entry name" value="Wzt_C-like"/>
    <property type="match status" value="1"/>
</dbReference>
<dbReference type="CDD" id="cd03220">
    <property type="entry name" value="ABC_KpsT_Wzt"/>
    <property type="match status" value="1"/>
</dbReference>
<dbReference type="PROSITE" id="PS50893">
    <property type="entry name" value="ABC_TRANSPORTER_2"/>
    <property type="match status" value="1"/>
</dbReference>
<proteinExistence type="inferred from homology"/>
<dbReference type="InterPro" id="IPR003593">
    <property type="entry name" value="AAA+_ATPase"/>
</dbReference>
<sequence length="427" mass="47432">MVWLAACLGQIGRVVEPVPEEIILIDRVGKKFHRTLSSAFLHSLSVLARKTLRLRRSEILGKDEFWALRDISFTVQRGECLGVIGPNGAGKSTLLKLIHREYRPDSGRILALGSMKSLIRIDSGLQPLFSGRENIHIRCQQMGLGKEESDAKLDAIIAFAGLEEAIDAPVKTYSDGMVARLEFSIATSVQSDILLVDEVLAVGDIAFQIRALDRLNQIKQNGSAIIFVSHSEMNVRHVADRCLLLFNGRQIALGNPDALFYKYYESIGYLKNRLAPLGDVTQNVLDISGLVTIKRVRTTGLDQGSLSMRTGDSVEWIVEYEAKKEVLGANLTLHFRNLAEMLVASVDSGLGKKDFRLQVGRGEICMRIPFMSLTPGCYRVAVGFSVGGKWLAYKKCLLELYIEQNEMNTYSGLLFMDAIYDDPIEVS</sequence>
<dbReference type="InterPro" id="IPR050683">
    <property type="entry name" value="Bact_Polysacc_Export_ATP-bd"/>
</dbReference>
<evidence type="ECO:0000313" key="7">
    <source>
        <dbReference type="Proteomes" id="UP000249396"/>
    </source>
</evidence>